<dbReference type="EMBL" id="OX465081">
    <property type="protein sequence ID" value="CAI9284689.1"/>
    <property type="molecule type" value="Genomic_DNA"/>
</dbReference>
<evidence type="ECO:0000313" key="8">
    <source>
        <dbReference type="EMBL" id="CAI9284689.1"/>
    </source>
</evidence>
<evidence type="ECO:0000256" key="2">
    <source>
        <dbReference type="ARBA" id="ARBA00013184"/>
    </source>
</evidence>
<dbReference type="SUPFAM" id="SSF57850">
    <property type="entry name" value="RING/U-box"/>
    <property type="match status" value="1"/>
</dbReference>
<dbReference type="Proteomes" id="UP001177003">
    <property type="component" value="Chromosome 5"/>
</dbReference>
<dbReference type="Gene3D" id="3.40.1110.10">
    <property type="entry name" value="Calcium-transporting ATPase, cytoplasmic domain N"/>
    <property type="match status" value="1"/>
</dbReference>
<proteinExistence type="predicted"/>
<dbReference type="InterPro" id="IPR013178">
    <property type="entry name" value="Histone_AcTrfase_Rtt109/CBP"/>
</dbReference>
<dbReference type="GO" id="GO:0005634">
    <property type="term" value="C:nucleus"/>
    <property type="evidence" value="ECO:0007669"/>
    <property type="project" value="UniProtKB-SubCell"/>
</dbReference>
<evidence type="ECO:0000256" key="4">
    <source>
        <dbReference type="ARBA" id="ARBA00023015"/>
    </source>
</evidence>
<dbReference type="GO" id="GO:0005667">
    <property type="term" value="C:transcription regulator complex"/>
    <property type="evidence" value="ECO:0007669"/>
    <property type="project" value="TreeGrafter"/>
</dbReference>
<accession>A0AA35Z2X0</accession>
<protein>
    <recommendedName>
        <fullName evidence="2">histone acetyltransferase</fullName>
        <ecNumber evidence="2">2.3.1.48</ecNumber>
    </recommendedName>
</protein>
<gene>
    <name evidence="8" type="ORF">LSALG_LOCUS24203</name>
</gene>
<dbReference type="GO" id="GO:0004402">
    <property type="term" value="F:histone acetyltransferase activity"/>
    <property type="evidence" value="ECO:0007669"/>
    <property type="project" value="InterPro"/>
</dbReference>
<dbReference type="InterPro" id="IPR031162">
    <property type="entry name" value="CBP_P300_HAT"/>
</dbReference>
<dbReference type="PANTHER" id="PTHR13808:SF60">
    <property type="entry name" value="HISTONE ACETYLTRANSFERASE"/>
    <property type="match status" value="1"/>
</dbReference>
<dbReference type="PANTHER" id="PTHR13808">
    <property type="entry name" value="CBP/P300-RELATED"/>
    <property type="match status" value="1"/>
</dbReference>
<keyword evidence="4" id="KW-0805">Transcription regulation</keyword>
<dbReference type="GO" id="GO:0000166">
    <property type="term" value="F:nucleotide binding"/>
    <property type="evidence" value="ECO:0007669"/>
    <property type="project" value="InterPro"/>
</dbReference>
<dbReference type="AlphaFoldDB" id="A0AA35Z2X0"/>
<keyword evidence="9" id="KW-1185">Reference proteome</keyword>
<evidence type="ECO:0000313" key="9">
    <source>
        <dbReference type="Proteomes" id="UP001177003"/>
    </source>
</evidence>
<dbReference type="EC" id="2.3.1.48" evidence="2"/>
<reference evidence="8" key="1">
    <citation type="submission" date="2023-04" db="EMBL/GenBank/DDBJ databases">
        <authorList>
            <person name="Vijverberg K."/>
            <person name="Xiong W."/>
            <person name="Schranz E."/>
        </authorList>
    </citation>
    <scope>NUCLEOTIDE SEQUENCE</scope>
</reference>
<feature type="domain" description="CBP/p300-type HAT" evidence="7">
    <location>
        <begin position="1"/>
        <end position="127"/>
    </location>
</feature>
<evidence type="ECO:0000256" key="5">
    <source>
        <dbReference type="ARBA" id="ARBA00023163"/>
    </source>
</evidence>
<dbReference type="GO" id="GO:0003713">
    <property type="term" value="F:transcription coactivator activity"/>
    <property type="evidence" value="ECO:0007669"/>
    <property type="project" value="TreeGrafter"/>
</dbReference>
<sequence>MKENFMIVHLQHICTQCHEVILSGSTWFCSHYKNIQLCSRCFNAEKNLSRCEMHTCHSGENNLLYEVMVKNMIVDTKDKDDVFVNSFFETPDAFLNKCQKSHFQFDTLSHAKYSSMMILLSSTETWSENNVLKLVVAVESDIIHPIGKAIREAAKVAKCSNVKADDGTYMEEPGSGAVASIGKKIVFVGTLEWVRRASISCEFKSLLVIHAQTAVQYTRWQTNDMEDFF</sequence>
<comment type="subcellular location">
    <subcellularLocation>
        <location evidence="1">Nucleus</location>
    </subcellularLocation>
</comment>
<dbReference type="InterPro" id="IPR023299">
    <property type="entry name" value="ATPase_P-typ_cyto_dom_N"/>
</dbReference>
<keyword evidence="3" id="KW-0808">Transferase</keyword>
<evidence type="ECO:0000256" key="6">
    <source>
        <dbReference type="ARBA" id="ARBA00023242"/>
    </source>
</evidence>
<name>A0AA35Z2X0_LACSI</name>
<evidence type="ECO:0000259" key="7">
    <source>
        <dbReference type="PROSITE" id="PS51727"/>
    </source>
</evidence>
<dbReference type="PROSITE" id="PS51727">
    <property type="entry name" value="CBP_P300_HAT"/>
    <property type="match status" value="1"/>
</dbReference>
<keyword evidence="5" id="KW-0804">Transcription</keyword>
<keyword evidence="6" id="KW-0539">Nucleus</keyword>
<organism evidence="8 9">
    <name type="scientific">Lactuca saligna</name>
    <name type="common">Willowleaf lettuce</name>
    <dbReference type="NCBI Taxonomy" id="75948"/>
    <lineage>
        <taxon>Eukaryota</taxon>
        <taxon>Viridiplantae</taxon>
        <taxon>Streptophyta</taxon>
        <taxon>Embryophyta</taxon>
        <taxon>Tracheophyta</taxon>
        <taxon>Spermatophyta</taxon>
        <taxon>Magnoliopsida</taxon>
        <taxon>eudicotyledons</taxon>
        <taxon>Gunneridae</taxon>
        <taxon>Pentapetalae</taxon>
        <taxon>asterids</taxon>
        <taxon>campanulids</taxon>
        <taxon>Asterales</taxon>
        <taxon>Asteraceae</taxon>
        <taxon>Cichorioideae</taxon>
        <taxon>Cichorieae</taxon>
        <taxon>Lactucinae</taxon>
        <taxon>Lactuca</taxon>
    </lineage>
</organism>
<dbReference type="GO" id="GO:0031490">
    <property type="term" value="F:chromatin DNA binding"/>
    <property type="evidence" value="ECO:0007669"/>
    <property type="project" value="TreeGrafter"/>
</dbReference>
<dbReference type="SUPFAM" id="SSF81660">
    <property type="entry name" value="Metal cation-transporting ATPase, ATP-binding domain N"/>
    <property type="match status" value="1"/>
</dbReference>
<dbReference type="GO" id="GO:0045944">
    <property type="term" value="P:positive regulation of transcription by RNA polymerase II"/>
    <property type="evidence" value="ECO:0007669"/>
    <property type="project" value="TreeGrafter"/>
</dbReference>
<evidence type="ECO:0000256" key="3">
    <source>
        <dbReference type="ARBA" id="ARBA00022679"/>
    </source>
</evidence>
<dbReference type="GO" id="GO:0000123">
    <property type="term" value="C:histone acetyltransferase complex"/>
    <property type="evidence" value="ECO:0007669"/>
    <property type="project" value="TreeGrafter"/>
</dbReference>
<evidence type="ECO:0000256" key="1">
    <source>
        <dbReference type="ARBA" id="ARBA00004123"/>
    </source>
</evidence>